<feature type="region of interest" description="Disordered" evidence="2">
    <location>
        <begin position="1"/>
        <end position="62"/>
    </location>
</feature>
<dbReference type="InterPro" id="IPR006665">
    <property type="entry name" value="OmpA-like"/>
</dbReference>
<dbReference type="PANTHER" id="PTHR38033:SF1">
    <property type="entry name" value="DOTU FAMILY TYPE IV_VI SECRETION SYSTEM PROTEIN"/>
    <property type="match status" value="1"/>
</dbReference>
<dbReference type="CDD" id="cd07185">
    <property type="entry name" value="OmpA_C-like"/>
    <property type="match status" value="1"/>
</dbReference>
<dbReference type="RefSeq" id="WP_377329891.1">
    <property type="nucleotide sequence ID" value="NZ_JBHSNG010000034.1"/>
</dbReference>
<dbReference type="SUPFAM" id="SSF103088">
    <property type="entry name" value="OmpA-like"/>
    <property type="match status" value="1"/>
</dbReference>
<dbReference type="InterPro" id="IPR036737">
    <property type="entry name" value="OmpA-like_sf"/>
</dbReference>
<keyword evidence="1 3" id="KW-0472">Membrane</keyword>
<evidence type="ECO:0000313" key="6">
    <source>
        <dbReference type="Proteomes" id="UP001596111"/>
    </source>
</evidence>
<comment type="caution">
    <text evidence="5">The sequence shown here is derived from an EMBL/GenBank/DDBJ whole genome shotgun (WGS) entry which is preliminary data.</text>
</comment>
<dbReference type="EMBL" id="JBHSNG010000034">
    <property type="protein sequence ID" value="MFC5583140.1"/>
    <property type="molecule type" value="Genomic_DNA"/>
</dbReference>
<keyword evidence="6" id="KW-1185">Reference proteome</keyword>
<evidence type="ECO:0000259" key="4">
    <source>
        <dbReference type="PROSITE" id="PS51123"/>
    </source>
</evidence>
<protein>
    <submittedName>
        <fullName evidence="5">Type IVB secretion system protein IcmH/DotU</fullName>
    </submittedName>
</protein>
<feature type="compositionally biased region" description="Pro residues" evidence="2">
    <location>
        <begin position="7"/>
        <end position="17"/>
    </location>
</feature>
<dbReference type="InterPro" id="IPR017732">
    <property type="entry name" value="T4/T6SS_DotU"/>
</dbReference>
<feature type="transmembrane region" description="Helical" evidence="3">
    <location>
        <begin position="253"/>
        <end position="278"/>
    </location>
</feature>
<keyword evidence="3" id="KW-0812">Transmembrane</keyword>
<reference evidence="6" key="1">
    <citation type="journal article" date="2019" name="Int. J. Syst. Evol. Microbiol.">
        <title>The Global Catalogue of Microorganisms (GCM) 10K type strain sequencing project: providing services to taxonomists for standard genome sequencing and annotation.</title>
        <authorList>
            <consortium name="The Broad Institute Genomics Platform"/>
            <consortium name="The Broad Institute Genome Sequencing Center for Infectious Disease"/>
            <person name="Wu L."/>
            <person name="Ma J."/>
        </authorList>
    </citation>
    <scope>NUCLEOTIDE SEQUENCE [LARGE SCALE GENOMIC DNA]</scope>
    <source>
        <strain evidence="6">CGMCC 1.13587</strain>
    </source>
</reference>
<dbReference type="Gene3D" id="3.30.1330.60">
    <property type="entry name" value="OmpA-like domain"/>
    <property type="match status" value="1"/>
</dbReference>
<dbReference type="NCBIfam" id="NF038228">
    <property type="entry name" value="IcmH_DotU_IVB"/>
    <property type="match status" value="1"/>
</dbReference>
<sequence>MNTPNGPGNPPGYPPVPDDATVVRPRGQTAAAPPAAAPPAAAPPVYAPAPPRGPLPPRAQDEPRADISEFLGGGMNPLVQTASALLLLGVQLRHSVSPPDATHLRDQVIDQVRKFESHASAAGLPAQTITAARYVLCAMLDESVLNAPWGEQSGWAQKTLLVTFHGESYGGAKFFQILERLCADFSRHIDLIELMYLCLALGFGGRYQIESGGRAKLADIQEDLYRRIKAQRPAPADELAPHWRGIEDRRNPLIRYVPLWVIAAAAACVLLVAFVFFYTRLNALSGPASAQVAQIGLESATPPDTARLNQINPPAPRKTLKQLLAPEEQAGKLAIIEQPGGAELVRLGATDMFASGGVDVSASEVPLLHTITAALNQVTGRAIVVGHTDDQPIHSLKYKDNFELSAARARSVMQILGQGLDNPARFESSGAGSSQPIALPPSLPANRTRNRRVEIKYIPEG</sequence>
<evidence type="ECO:0000256" key="1">
    <source>
        <dbReference type="PROSITE-ProRule" id="PRU00473"/>
    </source>
</evidence>
<dbReference type="PANTHER" id="PTHR38033">
    <property type="entry name" value="MEMBRANE PROTEIN-RELATED"/>
    <property type="match status" value="1"/>
</dbReference>
<feature type="compositionally biased region" description="Pro residues" evidence="2">
    <location>
        <begin position="35"/>
        <end position="57"/>
    </location>
</feature>
<name>A0ABW0T2C4_9GAMM</name>
<dbReference type="NCBIfam" id="TIGR03349">
    <property type="entry name" value="IV_VI_DotU"/>
    <property type="match status" value="1"/>
</dbReference>
<dbReference type="Pfam" id="PF09850">
    <property type="entry name" value="DotU"/>
    <property type="match status" value="1"/>
</dbReference>
<dbReference type="InterPro" id="IPR038522">
    <property type="entry name" value="T4/T6SS_DotU_sf"/>
</dbReference>
<accession>A0ABW0T2C4</accession>
<keyword evidence="3" id="KW-1133">Transmembrane helix</keyword>
<evidence type="ECO:0000313" key="5">
    <source>
        <dbReference type="EMBL" id="MFC5583140.1"/>
    </source>
</evidence>
<dbReference type="Proteomes" id="UP001596111">
    <property type="component" value="Unassembled WGS sequence"/>
</dbReference>
<evidence type="ECO:0000256" key="2">
    <source>
        <dbReference type="SAM" id="MobiDB-lite"/>
    </source>
</evidence>
<feature type="region of interest" description="Disordered" evidence="2">
    <location>
        <begin position="424"/>
        <end position="450"/>
    </location>
</feature>
<organism evidence="5 6">
    <name type="scientific">Rhodanobacter terrae</name>
    <dbReference type="NCBI Taxonomy" id="418647"/>
    <lineage>
        <taxon>Bacteria</taxon>
        <taxon>Pseudomonadati</taxon>
        <taxon>Pseudomonadota</taxon>
        <taxon>Gammaproteobacteria</taxon>
        <taxon>Lysobacterales</taxon>
        <taxon>Rhodanobacteraceae</taxon>
        <taxon>Rhodanobacter</taxon>
    </lineage>
</organism>
<gene>
    <name evidence="5" type="primary">icmH</name>
    <name evidence="5" type="ORF">ACFPPB_18660</name>
</gene>
<proteinExistence type="predicted"/>
<dbReference type="Gene3D" id="1.25.40.590">
    <property type="entry name" value="Type IV / VI secretion system, DotU"/>
    <property type="match status" value="1"/>
</dbReference>
<feature type="domain" description="OmpA-like" evidence="4">
    <location>
        <begin position="340"/>
        <end position="461"/>
    </location>
</feature>
<dbReference type="PROSITE" id="PS51123">
    <property type="entry name" value="OMPA_2"/>
    <property type="match status" value="1"/>
</dbReference>
<evidence type="ECO:0000256" key="3">
    <source>
        <dbReference type="SAM" id="Phobius"/>
    </source>
</evidence>
<dbReference type="Pfam" id="PF00691">
    <property type="entry name" value="OmpA"/>
    <property type="match status" value="1"/>
</dbReference>